<dbReference type="AlphaFoldDB" id="A0AAV7MR33"/>
<name>A0AAV7MR33_PLEWA</name>
<gene>
    <name evidence="2" type="ORF">NDU88_000861</name>
</gene>
<accession>A0AAV7MR33</accession>
<evidence type="ECO:0000256" key="1">
    <source>
        <dbReference type="SAM" id="MobiDB-lite"/>
    </source>
</evidence>
<proteinExistence type="predicted"/>
<dbReference type="EMBL" id="JANPWB010000013">
    <property type="protein sequence ID" value="KAJ1103438.1"/>
    <property type="molecule type" value="Genomic_DNA"/>
</dbReference>
<evidence type="ECO:0000313" key="2">
    <source>
        <dbReference type="EMBL" id="KAJ1103438.1"/>
    </source>
</evidence>
<protein>
    <submittedName>
        <fullName evidence="2">Uncharacterized protein</fullName>
    </submittedName>
</protein>
<reference evidence="2" key="1">
    <citation type="journal article" date="2022" name="bioRxiv">
        <title>Sequencing and chromosome-scale assembly of the giantPleurodeles waltlgenome.</title>
        <authorList>
            <person name="Brown T."/>
            <person name="Elewa A."/>
            <person name="Iarovenko S."/>
            <person name="Subramanian E."/>
            <person name="Araus A.J."/>
            <person name="Petzold A."/>
            <person name="Susuki M."/>
            <person name="Suzuki K.-i.T."/>
            <person name="Hayashi T."/>
            <person name="Toyoda A."/>
            <person name="Oliveira C."/>
            <person name="Osipova E."/>
            <person name="Leigh N.D."/>
            <person name="Simon A."/>
            <person name="Yun M.H."/>
        </authorList>
    </citation>
    <scope>NUCLEOTIDE SEQUENCE</scope>
    <source>
        <strain evidence="2">20211129_DDA</strain>
        <tissue evidence="2">Liver</tissue>
    </source>
</reference>
<feature type="region of interest" description="Disordered" evidence="1">
    <location>
        <begin position="1"/>
        <end position="122"/>
    </location>
</feature>
<evidence type="ECO:0000313" key="3">
    <source>
        <dbReference type="Proteomes" id="UP001066276"/>
    </source>
</evidence>
<feature type="region of interest" description="Disordered" evidence="1">
    <location>
        <begin position="140"/>
        <end position="228"/>
    </location>
</feature>
<dbReference type="Proteomes" id="UP001066276">
    <property type="component" value="Chromosome 9"/>
</dbReference>
<keyword evidence="3" id="KW-1185">Reference proteome</keyword>
<organism evidence="2 3">
    <name type="scientific">Pleurodeles waltl</name>
    <name type="common">Iberian ribbed newt</name>
    <dbReference type="NCBI Taxonomy" id="8319"/>
    <lineage>
        <taxon>Eukaryota</taxon>
        <taxon>Metazoa</taxon>
        <taxon>Chordata</taxon>
        <taxon>Craniata</taxon>
        <taxon>Vertebrata</taxon>
        <taxon>Euteleostomi</taxon>
        <taxon>Amphibia</taxon>
        <taxon>Batrachia</taxon>
        <taxon>Caudata</taxon>
        <taxon>Salamandroidea</taxon>
        <taxon>Salamandridae</taxon>
        <taxon>Pleurodelinae</taxon>
        <taxon>Pleurodeles</taxon>
    </lineage>
</organism>
<sequence length="239" mass="24801">MLLPHNLPLRLARGDPLRRGTWSGRPPGGQSNSAQHMSSQARTSRRSGACGTAAPQEEQRPGGNAGRGQQRYCRTAAGAGRVERPPHRRSSGLEGTQGGGSSGIAERPPERGVWNGRPTGGAAAWRERRAGAAAVLQNGRRSGACGTAAPQEEQRPGGNAGRGQQRYCRTAAGAGRVERPPHRRSSGLEGTQGGGSSGIAERPPERGVWNGRPTGGAAAWRERRAGASSGMVVVRAGGF</sequence>
<feature type="compositionally biased region" description="Polar residues" evidence="1">
    <location>
        <begin position="29"/>
        <end position="42"/>
    </location>
</feature>
<comment type="caution">
    <text evidence="2">The sequence shown here is derived from an EMBL/GenBank/DDBJ whole genome shotgun (WGS) entry which is preliminary data.</text>
</comment>